<proteinExistence type="predicted"/>
<reference evidence="2 3" key="1">
    <citation type="journal article" date="2011" name="J. Bacteriol.">
        <title>Complete genome sequence of Amycolicicoccus subflavus DQS3-9A1T, an actinomycete isolated from crude oil-polluted soil.</title>
        <authorList>
            <person name="Cai M."/>
            <person name="Chen W.M."/>
            <person name="Nie Y."/>
            <person name="Chi C.Q."/>
            <person name="Wang Y.N."/>
            <person name="Tang Y.Q."/>
            <person name="Li G.Y."/>
            <person name="Wu X.L."/>
        </authorList>
    </citation>
    <scope>NUCLEOTIDE SEQUENCE [LARGE SCALE GENOMIC DNA]</scope>
    <source>
        <strain evidence="3">DSM 45089 / DQS3-9A1</strain>
    </source>
</reference>
<sequence length="70" mass="7627">MADRCVGSPPVVQRSAQAAGAGSVEVSQLHDPHQWMIGARHLRRVVPGWSMREYAMNSNFGIAAARQIPD</sequence>
<dbReference type="STRING" id="443218.AS9A_3312"/>
<dbReference type="Proteomes" id="UP000009235">
    <property type="component" value="Chromosome"/>
</dbReference>
<organism evidence="2 3">
    <name type="scientific">Hoyosella subflava (strain DSM 45089 / JCM 17490 / NBRC 109087 / DQS3-9A1)</name>
    <name type="common">Amycolicicoccus subflavus</name>
    <dbReference type="NCBI Taxonomy" id="443218"/>
    <lineage>
        <taxon>Bacteria</taxon>
        <taxon>Bacillati</taxon>
        <taxon>Actinomycetota</taxon>
        <taxon>Actinomycetes</taxon>
        <taxon>Mycobacteriales</taxon>
        <taxon>Hoyosellaceae</taxon>
        <taxon>Hoyosella</taxon>
    </lineage>
</organism>
<gene>
    <name evidence="2" type="ordered locus">AS9A_3312</name>
</gene>
<protein>
    <submittedName>
        <fullName evidence="2">Uncharacterized protein</fullName>
    </submittedName>
</protein>
<dbReference type="HOGENOM" id="CLU_2748877_0_0_11"/>
<evidence type="ECO:0000256" key="1">
    <source>
        <dbReference type="SAM" id="MobiDB-lite"/>
    </source>
</evidence>
<accession>F6EP94</accession>
<keyword evidence="3" id="KW-1185">Reference proteome</keyword>
<dbReference type="KEGG" id="asd:AS9A_3312"/>
<dbReference type="EMBL" id="CP002786">
    <property type="protein sequence ID" value="AEF41754.1"/>
    <property type="molecule type" value="Genomic_DNA"/>
</dbReference>
<feature type="region of interest" description="Disordered" evidence="1">
    <location>
        <begin position="1"/>
        <end position="25"/>
    </location>
</feature>
<name>F6EP94_HOYSD</name>
<dbReference type="AlphaFoldDB" id="F6EP94"/>
<evidence type="ECO:0000313" key="3">
    <source>
        <dbReference type="Proteomes" id="UP000009235"/>
    </source>
</evidence>
<evidence type="ECO:0000313" key="2">
    <source>
        <dbReference type="EMBL" id="AEF41754.1"/>
    </source>
</evidence>